<name>A0A0F7U7H1_NEOCL</name>
<evidence type="ECO:0000313" key="1">
    <source>
        <dbReference type="EMBL" id="CEL65809.1"/>
    </source>
</evidence>
<proteinExistence type="predicted"/>
<reference evidence="1" key="1">
    <citation type="journal article" date="2015" name="PLoS ONE">
        <title>Comprehensive Evaluation of Toxoplasma gondii VEG and Neospora caninum LIV Genomes with Tachyzoite Stage Transcriptome and Proteome Defines Novel Transcript Features.</title>
        <authorList>
            <person name="Ramaprasad A."/>
            <person name="Mourier T."/>
            <person name="Naeem R."/>
            <person name="Malas T.B."/>
            <person name="Moussa E."/>
            <person name="Panigrahi A."/>
            <person name="Vermont S.J."/>
            <person name="Otto T.D."/>
            <person name="Wastling J."/>
            <person name="Pain A."/>
        </authorList>
    </citation>
    <scope>NUCLEOTIDE SEQUENCE</scope>
    <source>
        <strain evidence="1">Liverpool</strain>
    </source>
</reference>
<accession>A0A0F7U7H1</accession>
<dbReference type="AlphaFoldDB" id="A0A0F7U7H1"/>
<protein>
    <submittedName>
        <fullName evidence="1">Uncharacterized protein</fullName>
    </submittedName>
</protein>
<dbReference type="EMBL" id="LN714480">
    <property type="protein sequence ID" value="CEL65809.1"/>
    <property type="molecule type" value="Genomic_DNA"/>
</dbReference>
<gene>
    <name evidence="1" type="ORF">BN1204_016430</name>
</gene>
<organism evidence="1">
    <name type="scientific">Neospora caninum (strain Liverpool)</name>
    <dbReference type="NCBI Taxonomy" id="572307"/>
    <lineage>
        <taxon>Eukaryota</taxon>
        <taxon>Sar</taxon>
        <taxon>Alveolata</taxon>
        <taxon>Apicomplexa</taxon>
        <taxon>Conoidasida</taxon>
        <taxon>Coccidia</taxon>
        <taxon>Eucoccidiorida</taxon>
        <taxon>Eimeriorina</taxon>
        <taxon>Sarcocystidae</taxon>
        <taxon>Neospora</taxon>
    </lineage>
</organism>
<sequence length="309" mass="34002">MDYIKDFLHKTLSQYVEGVNEKTVTLGFNEGVEINNLTLRTDIVNHVLQNNGVDARLDYGRIGKLRLVYTALPGIVTMQVDGLDIRMRPNFTGTAIKKICATLGELQEDVDEGDVLGPVPSVSPYGIPCPPPVYPQCAFSPTQPEVHDTFSRRLPPHRVPRPPPVVRRARYVMPEAPMAQLVAVQDPAPSPRLPVALPTLPRCELQFPSFEVSALPPLCENVYGFIEGCSDTLAKITTPAHENFSDAPVSSYQCCPKPSSDLPMQQAYLLPPVEHHGCFDLHRGPQFITAPSPSSTGSRHVSFVQCTPR</sequence>